<accession>A0ABP9GUD9</accession>
<dbReference type="Gene3D" id="3.40.630.10">
    <property type="entry name" value="Zn peptidases"/>
    <property type="match status" value="1"/>
</dbReference>
<dbReference type="InterPro" id="IPR033810">
    <property type="entry name" value="Carboxypeptidase_T"/>
</dbReference>
<dbReference type="PANTHER" id="PTHR11705:SF143">
    <property type="entry name" value="SLL0236 PROTEIN"/>
    <property type="match status" value="1"/>
</dbReference>
<organism evidence="10 11">
    <name type="scientific">Yinghuangia aomiensis</name>
    <dbReference type="NCBI Taxonomy" id="676205"/>
    <lineage>
        <taxon>Bacteria</taxon>
        <taxon>Bacillati</taxon>
        <taxon>Actinomycetota</taxon>
        <taxon>Actinomycetes</taxon>
        <taxon>Kitasatosporales</taxon>
        <taxon>Streptomycetaceae</taxon>
        <taxon>Yinghuangia</taxon>
    </lineage>
</organism>
<dbReference type="Pfam" id="PF20773">
    <property type="entry name" value="InhA-like_MAM"/>
    <property type="match status" value="1"/>
</dbReference>
<dbReference type="SUPFAM" id="SSF53187">
    <property type="entry name" value="Zn-dependent exopeptidases"/>
    <property type="match status" value="1"/>
</dbReference>
<keyword evidence="11" id="KW-1185">Reference proteome</keyword>
<dbReference type="CDD" id="cd03859">
    <property type="entry name" value="M14_CPT"/>
    <property type="match status" value="1"/>
</dbReference>
<dbReference type="InterPro" id="IPR000834">
    <property type="entry name" value="Peptidase_M14"/>
</dbReference>
<evidence type="ECO:0000313" key="10">
    <source>
        <dbReference type="EMBL" id="GAA4953777.1"/>
    </source>
</evidence>
<evidence type="ECO:0000256" key="4">
    <source>
        <dbReference type="ARBA" id="ARBA00022801"/>
    </source>
</evidence>
<evidence type="ECO:0000259" key="9">
    <source>
        <dbReference type="PROSITE" id="PS52035"/>
    </source>
</evidence>
<keyword evidence="5" id="KW-0862">Zinc</keyword>
<keyword evidence="8" id="KW-0732">Signal</keyword>
<dbReference type="PROSITE" id="PS52035">
    <property type="entry name" value="PEPTIDASE_M14"/>
    <property type="match status" value="1"/>
</dbReference>
<dbReference type="Proteomes" id="UP001500466">
    <property type="component" value="Unassembled WGS sequence"/>
</dbReference>
<evidence type="ECO:0000313" key="11">
    <source>
        <dbReference type="Proteomes" id="UP001500466"/>
    </source>
</evidence>
<feature type="chain" id="PRO_5045905314" evidence="8">
    <location>
        <begin position="37"/>
        <end position="1083"/>
    </location>
</feature>
<keyword evidence="4" id="KW-0378">Hydrolase</keyword>
<feature type="signal peptide" evidence="8">
    <location>
        <begin position="1"/>
        <end position="36"/>
    </location>
</feature>
<feature type="active site" description="Proton donor/acceptor" evidence="7">
    <location>
        <position position="413"/>
    </location>
</feature>
<evidence type="ECO:0000256" key="5">
    <source>
        <dbReference type="ARBA" id="ARBA00022833"/>
    </source>
</evidence>
<feature type="domain" description="Peptidase M14" evidence="9">
    <location>
        <begin position="145"/>
        <end position="441"/>
    </location>
</feature>
<comment type="caution">
    <text evidence="10">The sequence shown here is derived from an EMBL/GenBank/DDBJ whole genome shotgun (WGS) entry which is preliminary data.</text>
</comment>
<dbReference type="PRINTS" id="PR00765">
    <property type="entry name" value="CRBOXYPTASEA"/>
</dbReference>
<dbReference type="PANTHER" id="PTHR11705">
    <property type="entry name" value="PROTEASE FAMILY M14 CARBOXYPEPTIDASE A,B"/>
    <property type="match status" value="1"/>
</dbReference>
<protein>
    <submittedName>
        <fullName evidence="10">M14 family metallopeptidase</fullName>
    </submittedName>
</protein>
<evidence type="ECO:0000256" key="3">
    <source>
        <dbReference type="ARBA" id="ARBA00022670"/>
    </source>
</evidence>
<keyword evidence="6" id="KW-0482">Metalloprotease</keyword>
<evidence type="ECO:0000256" key="7">
    <source>
        <dbReference type="PROSITE-ProRule" id="PRU01379"/>
    </source>
</evidence>
<dbReference type="EMBL" id="BAABHS010000004">
    <property type="protein sequence ID" value="GAA4953777.1"/>
    <property type="molecule type" value="Genomic_DNA"/>
</dbReference>
<sequence>MRRSKGSRRSTRIAGTGLAAISLVVGMVSALPAAHAASAPTATDSFPIATEVPQVKLPQAGDAGKKAYLATFDPKDASKLYDLGIDRTETKTAPAADGKLTAEVDLDAAQAAKLTKAGVSLQERGNKNSDKARASLTAAPGGVFKHYAGEGGLAAEMLDVAKANPDITKVVSIGKSTLGQDILAIKISKDAKSSPDGSKAPVLYMANQHAREWITPEMNRRLMHYYVDGYKANNTDVKKIVNSTELWFVLSANPDGYEWTWQPGERQWRKNLRDNDGNGVITGADGVDPNRNFDYKWGYDNEGSSPDTFSETYRGPAGNSEPETQAIDKLFAKLQPRFVVNYHSAAELLLYGVGWQVATQSPDDNIGIALAGTKANPAVPNYTPELSASLYSTNGDTDGYVDTKYGGISFTPEMSTCETASNWDPNDAWNADDCESIFTFPDDDTLISKEFQDNLPFALSVAKSAQQPDEPVSSVGLQAKDLVIHKFDTSYAENDDEQPVAVDAKQKLKNLRINYRVNGGSVKTDGVLPFDGGEVFGKDGTNWYKQYRGSVDHSKPGDSVEVWYTANKPGTGKVESEHFTYKFAPPGTVAKGSEVLVVANEDYKGVNPTYPPGTSAPKYAQQYLDSLKANGVKASLWDIDQQGVPDAVGVLGHFKAVVWYLGDNRLTQDAADEPTRVGGSGQFPDSTVADRAVALTYAMRDYLNEGGKVMYAGETTAYYGPLAGANGGGIYYGLKGHPDQPCWITTSYRDDCELLSDDFTQYYFGAYARAATGGVNGVTGTDTGPFAGTAAGLPGTASNPVNEAGGFLPTGAILPPNSFPQFGSSQSAAVYQGVPSGPLTPPEGQKYIAGPHVDESYMRMTRTIDLSSVTAADAAKLTAQMSWDTEQNWDHVIVEAHTVGQDDWTTLPDLNGRSTQQLPEDCSSGYLAQKDHPFLAHYITVGTPCQASGSTGAWNAFTGNSGGWQQVAFDLSPYAGKKVEVSLGYVSDANTGGAGVFFDDAKVVTVSGTVDSEGFETGTGPWTIAGPPPGDHSSGTFINSKSVYGSSVVATNDTLLFGFGLEQLATQAERNAVMGKALAHLLK</sequence>
<dbReference type="SMART" id="SM00631">
    <property type="entry name" value="Zn_pept"/>
    <property type="match status" value="1"/>
</dbReference>
<reference evidence="11" key="1">
    <citation type="journal article" date="2019" name="Int. J. Syst. Evol. Microbiol.">
        <title>The Global Catalogue of Microorganisms (GCM) 10K type strain sequencing project: providing services to taxonomists for standard genome sequencing and annotation.</title>
        <authorList>
            <consortium name="The Broad Institute Genomics Platform"/>
            <consortium name="The Broad Institute Genome Sequencing Center for Infectious Disease"/>
            <person name="Wu L."/>
            <person name="Ma J."/>
        </authorList>
    </citation>
    <scope>NUCLEOTIDE SEQUENCE [LARGE SCALE GENOMIC DNA]</scope>
    <source>
        <strain evidence="11">JCM 17986</strain>
    </source>
</reference>
<keyword evidence="3" id="KW-0645">Protease</keyword>
<name>A0ABP9GUD9_9ACTN</name>
<dbReference type="RefSeq" id="WP_345674414.1">
    <property type="nucleotide sequence ID" value="NZ_BAABHS010000004.1"/>
</dbReference>
<evidence type="ECO:0000256" key="2">
    <source>
        <dbReference type="ARBA" id="ARBA00005988"/>
    </source>
</evidence>
<proteinExistence type="inferred from homology"/>
<comment type="cofactor">
    <cofactor evidence="1">
        <name>Zn(2+)</name>
        <dbReference type="ChEBI" id="CHEBI:29105"/>
    </cofactor>
</comment>
<evidence type="ECO:0000256" key="8">
    <source>
        <dbReference type="SAM" id="SignalP"/>
    </source>
</evidence>
<gene>
    <name evidence="10" type="ORF">GCM10023205_14030</name>
</gene>
<evidence type="ECO:0000256" key="6">
    <source>
        <dbReference type="ARBA" id="ARBA00023049"/>
    </source>
</evidence>
<comment type="similarity">
    <text evidence="2 7">Belongs to the peptidase M14 family.</text>
</comment>
<evidence type="ECO:0000256" key="1">
    <source>
        <dbReference type="ARBA" id="ARBA00001947"/>
    </source>
</evidence>
<dbReference type="Pfam" id="PF00246">
    <property type="entry name" value="Peptidase_M14"/>
    <property type="match status" value="1"/>
</dbReference>